<gene>
    <name evidence="1" type="ORF">NIASO_09800</name>
</gene>
<proteinExistence type="predicted"/>
<protein>
    <recommendedName>
        <fullName evidence="3">SnoaL-like domain-containing protein</fullName>
    </recommendedName>
</protein>
<organism evidence="1 2">
    <name type="scientific">Niabella soli DSM 19437</name>
    <dbReference type="NCBI Taxonomy" id="929713"/>
    <lineage>
        <taxon>Bacteria</taxon>
        <taxon>Pseudomonadati</taxon>
        <taxon>Bacteroidota</taxon>
        <taxon>Chitinophagia</taxon>
        <taxon>Chitinophagales</taxon>
        <taxon>Chitinophagaceae</taxon>
        <taxon>Niabella</taxon>
    </lineage>
</organism>
<dbReference type="OrthoDB" id="1433918at2"/>
<dbReference type="RefSeq" id="WP_008584195.1">
    <property type="nucleotide sequence ID" value="NZ_CP007035.1"/>
</dbReference>
<evidence type="ECO:0008006" key="3">
    <source>
        <dbReference type="Google" id="ProtNLM"/>
    </source>
</evidence>
<reference evidence="1 2" key="1">
    <citation type="submission" date="2013-12" db="EMBL/GenBank/DDBJ databases">
        <authorList>
            <consortium name="DOE Joint Genome Institute"/>
            <person name="Eisen J."/>
            <person name="Huntemann M."/>
            <person name="Han J."/>
            <person name="Chen A."/>
            <person name="Kyrpides N."/>
            <person name="Mavromatis K."/>
            <person name="Markowitz V."/>
            <person name="Palaniappan K."/>
            <person name="Ivanova N."/>
            <person name="Schaumberg A."/>
            <person name="Pati A."/>
            <person name="Liolios K."/>
            <person name="Nordberg H.P."/>
            <person name="Cantor M.N."/>
            <person name="Hua S.X."/>
            <person name="Woyke T."/>
        </authorList>
    </citation>
    <scope>NUCLEOTIDE SEQUENCE [LARGE SCALE GENOMIC DNA]</scope>
    <source>
        <strain evidence="2">DSM 19437</strain>
    </source>
</reference>
<dbReference type="STRING" id="929713.NIASO_09800"/>
<dbReference type="Proteomes" id="UP000003586">
    <property type="component" value="Chromosome"/>
</dbReference>
<dbReference type="EMBL" id="CP007035">
    <property type="protein sequence ID" value="AHF17558.1"/>
    <property type="molecule type" value="Genomic_DNA"/>
</dbReference>
<dbReference type="KEGG" id="nso:NIASO_09800"/>
<accession>W0F6V3</accession>
<dbReference type="InterPro" id="IPR032710">
    <property type="entry name" value="NTF2-like_dom_sf"/>
</dbReference>
<sequence length="125" mass="13907">MNDVTTKQLLEAYYQGLSGNGGWETVLSDDFKFIGGNMLQATPVTGKPAYIEVLNRFSRVFENVRVKEMIIEGDNAAVIANYDLVFSNGTAVNGNVAEFWKVKKGKLDSLTIFFDTHTFFVNAPK</sequence>
<keyword evidence="2" id="KW-1185">Reference proteome</keyword>
<evidence type="ECO:0000313" key="1">
    <source>
        <dbReference type="EMBL" id="AHF17558.1"/>
    </source>
</evidence>
<dbReference type="Gene3D" id="3.10.450.50">
    <property type="match status" value="1"/>
</dbReference>
<name>W0F6V3_9BACT</name>
<evidence type="ECO:0000313" key="2">
    <source>
        <dbReference type="Proteomes" id="UP000003586"/>
    </source>
</evidence>
<dbReference type="HOGENOM" id="CLU_1990280_0_0_10"/>
<dbReference type="AlphaFoldDB" id="W0F6V3"/>
<dbReference type="SUPFAM" id="SSF54427">
    <property type="entry name" value="NTF2-like"/>
    <property type="match status" value="1"/>
</dbReference>